<name>A0A9K3M148_9STRA</name>
<feature type="compositionally biased region" description="Polar residues" evidence="1">
    <location>
        <begin position="75"/>
        <end position="87"/>
    </location>
</feature>
<feature type="chain" id="PRO_5039893626" description="No apical meristem-associated C-terminal domain-containing protein" evidence="2">
    <location>
        <begin position="19"/>
        <end position="193"/>
    </location>
</feature>
<proteinExistence type="predicted"/>
<evidence type="ECO:0000313" key="3">
    <source>
        <dbReference type="EMBL" id="KAG7370971.1"/>
    </source>
</evidence>
<comment type="caution">
    <text evidence="3">The sequence shown here is derived from an EMBL/GenBank/DDBJ whole genome shotgun (WGS) entry which is preliminary data.</text>
</comment>
<protein>
    <recommendedName>
        <fullName evidence="5">No apical meristem-associated C-terminal domain-containing protein</fullName>
    </recommendedName>
</protein>
<keyword evidence="2" id="KW-0732">Signal</keyword>
<feature type="region of interest" description="Disordered" evidence="1">
    <location>
        <begin position="40"/>
        <end position="92"/>
    </location>
</feature>
<accession>A0A9K3M148</accession>
<dbReference type="AlphaFoldDB" id="A0A9K3M148"/>
<feature type="compositionally biased region" description="Polar residues" evidence="1">
    <location>
        <begin position="40"/>
        <end position="61"/>
    </location>
</feature>
<evidence type="ECO:0000256" key="1">
    <source>
        <dbReference type="SAM" id="MobiDB-lite"/>
    </source>
</evidence>
<feature type="compositionally biased region" description="Basic and acidic residues" evidence="1">
    <location>
        <begin position="62"/>
        <end position="74"/>
    </location>
</feature>
<evidence type="ECO:0000256" key="2">
    <source>
        <dbReference type="SAM" id="SignalP"/>
    </source>
</evidence>
<dbReference type="OrthoDB" id="46028at2759"/>
<keyword evidence="4" id="KW-1185">Reference proteome</keyword>
<reference evidence="3" key="1">
    <citation type="journal article" date="2021" name="Sci. Rep.">
        <title>Diploid genomic architecture of Nitzschia inconspicua, an elite biomass production diatom.</title>
        <authorList>
            <person name="Oliver A."/>
            <person name="Podell S."/>
            <person name="Pinowska A."/>
            <person name="Traller J.C."/>
            <person name="Smith S.R."/>
            <person name="McClure R."/>
            <person name="Beliaev A."/>
            <person name="Bohutskyi P."/>
            <person name="Hill E.A."/>
            <person name="Rabines A."/>
            <person name="Zheng H."/>
            <person name="Allen L.Z."/>
            <person name="Kuo A."/>
            <person name="Grigoriev I.V."/>
            <person name="Allen A.E."/>
            <person name="Hazlebeck D."/>
            <person name="Allen E.E."/>
        </authorList>
    </citation>
    <scope>NUCLEOTIDE SEQUENCE</scope>
    <source>
        <strain evidence="3">Hildebrandi</strain>
    </source>
</reference>
<reference evidence="3" key="2">
    <citation type="submission" date="2021-04" db="EMBL/GenBank/DDBJ databases">
        <authorList>
            <person name="Podell S."/>
        </authorList>
    </citation>
    <scope>NUCLEOTIDE SEQUENCE</scope>
    <source>
        <strain evidence="3">Hildebrandi</strain>
    </source>
</reference>
<feature type="signal peptide" evidence="2">
    <location>
        <begin position="1"/>
        <end position="18"/>
    </location>
</feature>
<gene>
    <name evidence="3" type="ORF">IV203_019541</name>
</gene>
<evidence type="ECO:0000313" key="4">
    <source>
        <dbReference type="Proteomes" id="UP000693970"/>
    </source>
</evidence>
<sequence length="193" mass="21464">MMICNFLTYFCFCYGIWGVCNHCVTAWISTVSVRSCSGTHTTNVSTTNQSTRSITSYPTKLSSERSSSDDKENEANVSKDPSNNQSTPPQPTNWVEEWAMEGAKKIAALNVQERTQRTLLAEMAEDKIYELNIALEKLIDEDTGEILDLDQAKDIAFQTRSLQEQYRLLVTGEPSSMLQAMASLKEGGGNEGK</sequence>
<dbReference type="EMBL" id="JAGRRH010000004">
    <property type="protein sequence ID" value="KAG7370971.1"/>
    <property type="molecule type" value="Genomic_DNA"/>
</dbReference>
<dbReference type="Proteomes" id="UP000693970">
    <property type="component" value="Unassembled WGS sequence"/>
</dbReference>
<organism evidence="3 4">
    <name type="scientific">Nitzschia inconspicua</name>
    <dbReference type="NCBI Taxonomy" id="303405"/>
    <lineage>
        <taxon>Eukaryota</taxon>
        <taxon>Sar</taxon>
        <taxon>Stramenopiles</taxon>
        <taxon>Ochrophyta</taxon>
        <taxon>Bacillariophyta</taxon>
        <taxon>Bacillariophyceae</taxon>
        <taxon>Bacillariophycidae</taxon>
        <taxon>Bacillariales</taxon>
        <taxon>Bacillariaceae</taxon>
        <taxon>Nitzschia</taxon>
    </lineage>
</organism>
<evidence type="ECO:0008006" key="5">
    <source>
        <dbReference type="Google" id="ProtNLM"/>
    </source>
</evidence>